<name>A0ABN9U0Y8_9DINO</name>
<proteinExistence type="predicted"/>
<gene>
    <name evidence="2" type="ORF">PCOR1329_LOCUS44211</name>
</gene>
<protein>
    <recommendedName>
        <fullName evidence="4">Shootin-1</fullName>
    </recommendedName>
</protein>
<evidence type="ECO:0008006" key="4">
    <source>
        <dbReference type="Google" id="ProtNLM"/>
    </source>
</evidence>
<evidence type="ECO:0000256" key="1">
    <source>
        <dbReference type="SAM" id="MobiDB-lite"/>
    </source>
</evidence>
<sequence length="148" mass="16043">MVRRLDGAMQMLAAVQDMCGQQRKVIAAQKDAIAELERECGEEDGAGAGAEADEEDEEDEEDEDEEDGEGRAEEMLRLLQQADQMTRTLQALQSAAGAAVPPAPPEPPEPAAADGRGRGEDDEAVMARLMRLQAEKQRFEGMLADSQQ</sequence>
<evidence type="ECO:0000313" key="3">
    <source>
        <dbReference type="Proteomes" id="UP001189429"/>
    </source>
</evidence>
<comment type="caution">
    <text evidence="2">The sequence shown here is derived from an EMBL/GenBank/DDBJ whole genome shotgun (WGS) entry which is preliminary data.</text>
</comment>
<accession>A0ABN9U0Y8</accession>
<dbReference type="EMBL" id="CAUYUJ010015312">
    <property type="protein sequence ID" value="CAK0852430.1"/>
    <property type="molecule type" value="Genomic_DNA"/>
</dbReference>
<feature type="compositionally biased region" description="Acidic residues" evidence="1">
    <location>
        <begin position="40"/>
        <end position="68"/>
    </location>
</feature>
<organism evidence="2 3">
    <name type="scientific">Prorocentrum cordatum</name>
    <dbReference type="NCBI Taxonomy" id="2364126"/>
    <lineage>
        <taxon>Eukaryota</taxon>
        <taxon>Sar</taxon>
        <taxon>Alveolata</taxon>
        <taxon>Dinophyceae</taxon>
        <taxon>Prorocentrales</taxon>
        <taxon>Prorocentraceae</taxon>
        <taxon>Prorocentrum</taxon>
    </lineage>
</organism>
<reference evidence="2" key="1">
    <citation type="submission" date="2023-10" db="EMBL/GenBank/DDBJ databases">
        <authorList>
            <person name="Chen Y."/>
            <person name="Shah S."/>
            <person name="Dougan E. K."/>
            <person name="Thang M."/>
            <person name="Chan C."/>
        </authorList>
    </citation>
    <scope>NUCLEOTIDE SEQUENCE [LARGE SCALE GENOMIC DNA]</scope>
</reference>
<feature type="region of interest" description="Disordered" evidence="1">
    <location>
        <begin position="90"/>
        <end position="124"/>
    </location>
</feature>
<keyword evidence="3" id="KW-1185">Reference proteome</keyword>
<evidence type="ECO:0000313" key="2">
    <source>
        <dbReference type="EMBL" id="CAK0852430.1"/>
    </source>
</evidence>
<feature type="compositionally biased region" description="Pro residues" evidence="1">
    <location>
        <begin position="101"/>
        <end position="110"/>
    </location>
</feature>
<feature type="region of interest" description="Disordered" evidence="1">
    <location>
        <begin position="36"/>
        <end position="73"/>
    </location>
</feature>
<feature type="non-terminal residue" evidence="2">
    <location>
        <position position="148"/>
    </location>
</feature>
<dbReference type="Proteomes" id="UP001189429">
    <property type="component" value="Unassembled WGS sequence"/>
</dbReference>